<keyword evidence="5 7" id="KW-1133">Transmembrane helix</keyword>
<comment type="caution">
    <text evidence="10">The sequence shown here is derived from an EMBL/GenBank/DDBJ whole genome shotgun (WGS) entry which is preliminary data.</text>
</comment>
<keyword evidence="3 7" id="KW-0812">Transmembrane</keyword>
<gene>
    <name evidence="10" type="ORF">V6N11_078101</name>
</gene>
<keyword evidence="4" id="KW-0735">Signal-anchor</keyword>
<dbReference type="PANTHER" id="PTHR32285">
    <property type="entry name" value="PROTEIN TRICHOME BIREFRINGENCE-LIKE 9-RELATED"/>
    <property type="match status" value="1"/>
</dbReference>
<evidence type="ECO:0000256" key="5">
    <source>
        <dbReference type="ARBA" id="ARBA00022989"/>
    </source>
</evidence>
<dbReference type="Proteomes" id="UP001396334">
    <property type="component" value="Unassembled WGS sequence"/>
</dbReference>
<keyword evidence="6 7" id="KW-0472">Membrane</keyword>
<feature type="domain" description="Trichome birefringence-like N-terminal" evidence="9">
    <location>
        <begin position="66"/>
        <end position="117"/>
    </location>
</feature>
<keyword evidence="11" id="KW-1185">Reference proteome</keyword>
<dbReference type="Pfam" id="PF14416">
    <property type="entry name" value="PMR5N"/>
    <property type="match status" value="1"/>
</dbReference>
<dbReference type="InterPro" id="IPR026057">
    <property type="entry name" value="TBL_C"/>
</dbReference>
<dbReference type="InterPro" id="IPR029962">
    <property type="entry name" value="TBL"/>
</dbReference>
<evidence type="ECO:0000256" key="2">
    <source>
        <dbReference type="ARBA" id="ARBA00007727"/>
    </source>
</evidence>
<dbReference type="Pfam" id="PF13839">
    <property type="entry name" value="PC-Esterase"/>
    <property type="match status" value="1"/>
</dbReference>
<name>A0ABR2TFX7_9ROSI</name>
<comment type="similarity">
    <text evidence="2">Belongs to the PC-esterase family. TBL subfamily.</text>
</comment>
<evidence type="ECO:0000256" key="4">
    <source>
        <dbReference type="ARBA" id="ARBA00022968"/>
    </source>
</evidence>
<evidence type="ECO:0000259" key="9">
    <source>
        <dbReference type="Pfam" id="PF14416"/>
    </source>
</evidence>
<dbReference type="InterPro" id="IPR025846">
    <property type="entry name" value="TBL_N"/>
</dbReference>
<feature type="domain" description="Trichome birefringence-like C-terminal" evidence="8">
    <location>
        <begin position="119"/>
        <end position="404"/>
    </location>
</feature>
<sequence>MPKHGKLPSFFLSALLITTIFTLFILYSPYLLNSISKRGLHQTLVLLHPPSPTSSFHSDDDDDILSCDLFKGEWMPDPHGSLYTNSSCSTIPSSKNCFRHGRKDKEFLNWRWKPHDCVLPRFDPQIFLEFVHGKKLAFIGDSIARNHMESLLCLLSKVESPIDRYKDSDDRNRIWYFPGHEFTLMILWTKFLVHGEERVINDSSSGIFDLHLHKFDEKWSKDLPAIDYIIISDAHWFFRTIYLHDDTDVVGCVYCDAPNVTEYGVGIALGMAFRSALNHINRCENCRVRVTLVPTISSAHFENGTWDSGGRCNRTRPLSEREIKYLTSDEWGLRSLQMEEIEKANVQGRKKGRKFAALDVTRAMLMRPDGHPGEFWGKKWMQGYNDCVHWCLPGPIDVWNDFLMPVLKREV</sequence>
<proteinExistence type="inferred from homology"/>
<evidence type="ECO:0000256" key="6">
    <source>
        <dbReference type="ARBA" id="ARBA00023136"/>
    </source>
</evidence>
<comment type="subcellular location">
    <subcellularLocation>
        <location evidence="1">Membrane</location>
        <topology evidence="1">Single-pass membrane protein</topology>
    </subcellularLocation>
</comment>
<evidence type="ECO:0000313" key="11">
    <source>
        <dbReference type="Proteomes" id="UP001396334"/>
    </source>
</evidence>
<dbReference type="EMBL" id="JBBPBN010000006">
    <property type="protein sequence ID" value="KAK9036084.1"/>
    <property type="molecule type" value="Genomic_DNA"/>
</dbReference>
<evidence type="ECO:0000313" key="10">
    <source>
        <dbReference type="EMBL" id="KAK9036084.1"/>
    </source>
</evidence>
<evidence type="ECO:0008006" key="12">
    <source>
        <dbReference type="Google" id="ProtNLM"/>
    </source>
</evidence>
<evidence type="ECO:0000256" key="1">
    <source>
        <dbReference type="ARBA" id="ARBA00004167"/>
    </source>
</evidence>
<accession>A0ABR2TFX7</accession>
<dbReference type="PANTHER" id="PTHR32285:SF28">
    <property type="entry name" value="XYLOGLUCAN O-ACETYLTRANSFERASE 2"/>
    <property type="match status" value="1"/>
</dbReference>
<organism evidence="10 11">
    <name type="scientific">Hibiscus sabdariffa</name>
    <name type="common">roselle</name>
    <dbReference type="NCBI Taxonomy" id="183260"/>
    <lineage>
        <taxon>Eukaryota</taxon>
        <taxon>Viridiplantae</taxon>
        <taxon>Streptophyta</taxon>
        <taxon>Embryophyta</taxon>
        <taxon>Tracheophyta</taxon>
        <taxon>Spermatophyta</taxon>
        <taxon>Magnoliopsida</taxon>
        <taxon>eudicotyledons</taxon>
        <taxon>Gunneridae</taxon>
        <taxon>Pentapetalae</taxon>
        <taxon>rosids</taxon>
        <taxon>malvids</taxon>
        <taxon>Malvales</taxon>
        <taxon>Malvaceae</taxon>
        <taxon>Malvoideae</taxon>
        <taxon>Hibiscus</taxon>
    </lineage>
</organism>
<protein>
    <recommendedName>
        <fullName evidence="12">Trichome birefringence-like N-terminal domain-containing protein</fullName>
    </recommendedName>
</protein>
<evidence type="ECO:0000259" key="8">
    <source>
        <dbReference type="Pfam" id="PF13839"/>
    </source>
</evidence>
<reference evidence="10 11" key="1">
    <citation type="journal article" date="2024" name="G3 (Bethesda)">
        <title>Genome assembly of Hibiscus sabdariffa L. provides insights into metabolisms of medicinal natural products.</title>
        <authorList>
            <person name="Kim T."/>
        </authorList>
    </citation>
    <scope>NUCLEOTIDE SEQUENCE [LARGE SCALE GENOMIC DNA]</scope>
    <source>
        <strain evidence="10">TK-2024</strain>
        <tissue evidence="10">Old leaves</tissue>
    </source>
</reference>
<evidence type="ECO:0000256" key="3">
    <source>
        <dbReference type="ARBA" id="ARBA00022692"/>
    </source>
</evidence>
<evidence type="ECO:0000256" key="7">
    <source>
        <dbReference type="SAM" id="Phobius"/>
    </source>
</evidence>
<feature type="transmembrane region" description="Helical" evidence="7">
    <location>
        <begin position="12"/>
        <end position="32"/>
    </location>
</feature>